<gene>
    <name evidence="2" type="ORF">C8P69_101758</name>
</gene>
<dbReference type="Pfam" id="PF12889">
    <property type="entry name" value="DUF3829"/>
    <property type="match status" value="1"/>
</dbReference>
<comment type="caution">
    <text evidence="2">The sequence shown here is derived from an EMBL/GenBank/DDBJ whole genome shotgun (WGS) entry which is preliminary data.</text>
</comment>
<dbReference type="Proteomes" id="UP000241808">
    <property type="component" value="Unassembled WGS sequence"/>
</dbReference>
<name>A0A2T4ZJC6_9HYPH</name>
<dbReference type="EMBL" id="PZZL01000001">
    <property type="protein sequence ID" value="PTM62081.1"/>
    <property type="molecule type" value="Genomic_DNA"/>
</dbReference>
<accession>A0A2T4ZJC6</accession>
<sequence>MTFAPSRRAALTLASAGFFIPVTAFAQGAGTRSAAAPDAELQAAIAKSNAYTALMNRTLRAIESWQRYRSWVNIQQGPTGRERYISYGLYSLYDVRSELEKAEAATAQEPAIPDLDDAMRRYIQSYRELAPLIARANGYYERKDYEDDRMALGRELHRQMVPAAEAFLKDRTDVEAAMKVFRTDLNRRELAGIERREGRSSRWHVRNVLIAARGVMDLMPSNESPRVDLAAFDGAIAAYAAALREMDKLKETDPDGASILDSQASSWLGSLREYRQKLARANGDGRRAAGHESMWIVNNYNMMVSMSESRLRMRR</sequence>
<evidence type="ECO:0000313" key="3">
    <source>
        <dbReference type="Proteomes" id="UP000241808"/>
    </source>
</evidence>
<evidence type="ECO:0000313" key="2">
    <source>
        <dbReference type="EMBL" id="PTM62081.1"/>
    </source>
</evidence>
<dbReference type="InterPro" id="IPR024291">
    <property type="entry name" value="DUF3829"/>
</dbReference>
<dbReference type="RefSeq" id="WP_108174499.1">
    <property type="nucleotide sequence ID" value="NZ_PZZL01000001.1"/>
</dbReference>
<dbReference type="OrthoDB" id="8004422at2"/>
<dbReference type="AlphaFoldDB" id="A0A2T4ZJC6"/>
<evidence type="ECO:0000256" key="1">
    <source>
        <dbReference type="SAM" id="SignalP"/>
    </source>
</evidence>
<proteinExistence type="predicted"/>
<organism evidence="2 3">
    <name type="scientific">Phreatobacter oligotrophus</name>
    <dbReference type="NCBI Taxonomy" id="1122261"/>
    <lineage>
        <taxon>Bacteria</taxon>
        <taxon>Pseudomonadati</taxon>
        <taxon>Pseudomonadota</taxon>
        <taxon>Alphaproteobacteria</taxon>
        <taxon>Hyphomicrobiales</taxon>
        <taxon>Phreatobacteraceae</taxon>
        <taxon>Phreatobacter</taxon>
    </lineage>
</organism>
<feature type="chain" id="PRO_5015506330" evidence="1">
    <location>
        <begin position="27"/>
        <end position="315"/>
    </location>
</feature>
<keyword evidence="1" id="KW-0732">Signal</keyword>
<keyword evidence="3" id="KW-1185">Reference proteome</keyword>
<protein>
    <submittedName>
        <fullName evidence="2">Uncharacterized protein DUF3829</fullName>
    </submittedName>
</protein>
<feature type="signal peptide" evidence="1">
    <location>
        <begin position="1"/>
        <end position="26"/>
    </location>
</feature>
<reference evidence="2 3" key="1">
    <citation type="submission" date="2018-04" db="EMBL/GenBank/DDBJ databases">
        <title>Genomic Encyclopedia of Archaeal and Bacterial Type Strains, Phase II (KMG-II): from individual species to whole genera.</title>
        <authorList>
            <person name="Goeker M."/>
        </authorList>
    </citation>
    <scope>NUCLEOTIDE SEQUENCE [LARGE SCALE GENOMIC DNA]</scope>
    <source>
        <strain evidence="2 3">DSM 25521</strain>
    </source>
</reference>